<evidence type="ECO:0000313" key="2">
    <source>
        <dbReference type="Proteomes" id="UP000275281"/>
    </source>
</evidence>
<name>A0A3N5XZB8_9ALTE</name>
<reference evidence="1 2" key="1">
    <citation type="submission" date="2018-11" db="EMBL/GenBank/DDBJ databases">
        <authorList>
            <person name="Ye M.-Q."/>
            <person name="Du Z.-J."/>
        </authorList>
    </citation>
    <scope>NUCLEOTIDE SEQUENCE [LARGE SCALE GENOMIC DNA]</scope>
    <source>
        <strain evidence="1 2">U0105</strain>
    </source>
</reference>
<dbReference type="Proteomes" id="UP000275281">
    <property type="component" value="Unassembled WGS sequence"/>
</dbReference>
<dbReference type="EMBL" id="RPOK01000004">
    <property type="protein sequence ID" value="RPJ65843.1"/>
    <property type="molecule type" value="Genomic_DNA"/>
</dbReference>
<evidence type="ECO:0000313" key="1">
    <source>
        <dbReference type="EMBL" id="RPJ65843.1"/>
    </source>
</evidence>
<organism evidence="1 2">
    <name type="scientific">Alteromonas sediminis</name>
    <dbReference type="NCBI Taxonomy" id="2259342"/>
    <lineage>
        <taxon>Bacteria</taxon>
        <taxon>Pseudomonadati</taxon>
        <taxon>Pseudomonadota</taxon>
        <taxon>Gammaproteobacteria</taxon>
        <taxon>Alteromonadales</taxon>
        <taxon>Alteromonadaceae</taxon>
        <taxon>Alteromonas/Salinimonas group</taxon>
        <taxon>Alteromonas</taxon>
    </lineage>
</organism>
<accession>A0A3N5XZB8</accession>
<comment type="caution">
    <text evidence="1">The sequence shown here is derived from an EMBL/GenBank/DDBJ whole genome shotgun (WGS) entry which is preliminary data.</text>
</comment>
<evidence type="ECO:0008006" key="3">
    <source>
        <dbReference type="Google" id="ProtNLM"/>
    </source>
</evidence>
<gene>
    <name evidence="1" type="ORF">DRW07_13610</name>
</gene>
<dbReference type="RefSeq" id="WP_124028474.1">
    <property type="nucleotide sequence ID" value="NZ_JBHRSN010000007.1"/>
</dbReference>
<protein>
    <recommendedName>
        <fullName evidence="3">STAS/SEC14 domain-containing protein</fullName>
    </recommendedName>
</protein>
<keyword evidence="2" id="KW-1185">Reference proteome</keyword>
<proteinExistence type="predicted"/>
<dbReference type="AlphaFoldDB" id="A0A3N5XZB8"/>
<sequence length="126" mass="13864">MQETAHGNFSIEVDGRLLINRYSEGFNIVGINALTSALLDAAKSLDKWVLLQLPEPSAGLTNDAIPVMLHAYNQLQKAGCVAVGLHDNSLFVRAGYTHKGITVTLPFLIDKEESKLRSWLMARLDD</sequence>
<dbReference type="OrthoDB" id="6333863at2"/>